<comment type="caution">
    <text evidence="3">The sequence shown here is derived from an EMBL/GenBank/DDBJ whole genome shotgun (WGS) entry which is preliminary data.</text>
</comment>
<evidence type="ECO:0000313" key="3">
    <source>
        <dbReference type="EMBL" id="KAI1887545.1"/>
    </source>
</evidence>
<accession>A0A8T3CY45</accession>
<dbReference type="AlphaFoldDB" id="A0A8T3CY45"/>
<protein>
    <recommendedName>
        <fullName evidence="5">Secretory calcium-binding phosphoprotein 9</fullName>
    </recommendedName>
</protein>
<sequence>MKFLTFALFTAILFHINSAKKLRLIAGLNGGVVTGLNPGLLPQIAQMVPGFPTYPLGVPLTPNLGAQQQQFPGQGGMATNGVNAQGVPVFPGAQQPNAFGAQMGPNQPQQGAPDNAGNFNPMQGPVLPGPLRRIKRSNLRRACTDRPSTDTQIPTQIIPTPTAAEDTPSPTIA</sequence>
<feature type="chain" id="PRO_5035844697" description="Secretory calcium-binding phosphoprotein 9" evidence="2">
    <location>
        <begin position="20"/>
        <end position="173"/>
    </location>
</feature>
<reference evidence="3" key="1">
    <citation type="submission" date="2021-01" db="EMBL/GenBank/DDBJ databases">
        <authorList>
            <person name="Zahm M."/>
            <person name="Roques C."/>
            <person name="Cabau C."/>
            <person name="Klopp C."/>
            <person name="Donnadieu C."/>
            <person name="Jouanno E."/>
            <person name="Lampietro C."/>
            <person name="Louis A."/>
            <person name="Herpin A."/>
            <person name="Echchiki A."/>
            <person name="Berthelot C."/>
            <person name="Parey E."/>
            <person name="Roest-Crollius H."/>
            <person name="Braasch I."/>
            <person name="Postlethwait J."/>
            <person name="Bobe J."/>
            <person name="Montfort J."/>
            <person name="Bouchez O."/>
            <person name="Begum T."/>
            <person name="Mejri S."/>
            <person name="Adams A."/>
            <person name="Chen W.-J."/>
            <person name="Guiguen Y."/>
        </authorList>
    </citation>
    <scope>NUCLEOTIDE SEQUENCE</scope>
    <source>
        <tissue evidence="3">Blood</tissue>
    </source>
</reference>
<feature type="region of interest" description="Disordered" evidence="1">
    <location>
        <begin position="140"/>
        <end position="173"/>
    </location>
</feature>
<gene>
    <name evidence="3" type="ORF">AGOR_G00191410</name>
</gene>
<feature type="compositionally biased region" description="Low complexity" evidence="1">
    <location>
        <begin position="151"/>
        <end position="162"/>
    </location>
</feature>
<feature type="signal peptide" evidence="2">
    <location>
        <begin position="1"/>
        <end position="19"/>
    </location>
</feature>
<dbReference type="EMBL" id="JAERUA010000018">
    <property type="protein sequence ID" value="KAI1887545.1"/>
    <property type="molecule type" value="Genomic_DNA"/>
</dbReference>
<proteinExistence type="predicted"/>
<name>A0A8T3CY45_9TELE</name>
<evidence type="ECO:0000313" key="4">
    <source>
        <dbReference type="Proteomes" id="UP000829720"/>
    </source>
</evidence>
<evidence type="ECO:0000256" key="1">
    <source>
        <dbReference type="SAM" id="MobiDB-lite"/>
    </source>
</evidence>
<evidence type="ECO:0000256" key="2">
    <source>
        <dbReference type="SAM" id="SignalP"/>
    </source>
</evidence>
<organism evidence="3 4">
    <name type="scientific">Albula goreensis</name>
    <dbReference type="NCBI Taxonomy" id="1534307"/>
    <lineage>
        <taxon>Eukaryota</taxon>
        <taxon>Metazoa</taxon>
        <taxon>Chordata</taxon>
        <taxon>Craniata</taxon>
        <taxon>Vertebrata</taxon>
        <taxon>Euteleostomi</taxon>
        <taxon>Actinopterygii</taxon>
        <taxon>Neopterygii</taxon>
        <taxon>Teleostei</taxon>
        <taxon>Albuliformes</taxon>
        <taxon>Albulidae</taxon>
        <taxon>Albula</taxon>
    </lineage>
</organism>
<keyword evidence="2" id="KW-0732">Signal</keyword>
<dbReference type="OrthoDB" id="8959607at2759"/>
<dbReference type="Proteomes" id="UP000829720">
    <property type="component" value="Unassembled WGS sequence"/>
</dbReference>
<evidence type="ECO:0008006" key="5">
    <source>
        <dbReference type="Google" id="ProtNLM"/>
    </source>
</evidence>
<keyword evidence="4" id="KW-1185">Reference proteome</keyword>